<evidence type="ECO:0000256" key="3">
    <source>
        <dbReference type="ARBA" id="ARBA00023239"/>
    </source>
</evidence>
<dbReference type="AlphaFoldDB" id="A0A4Y7SN83"/>
<evidence type="ECO:0000256" key="5">
    <source>
        <dbReference type="HAMAP-Rule" id="MF_03040"/>
    </source>
</evidence>
<evidence type="ECO:0000256" key="2">
    <source>
        <dbReference type="ARBA" id="ARBA00022801"/>
    </source>
</evidence>
<dbReference type="Gene3D" id="3.90.1140.10">
    <property type="entry name" value="Cyclic phosphodiesterase"/>
    <property type="match status" value="1"/>
</dbReference>
<dbReference type="Pfam" id="PF09749">
    <property type="entry name" value="HVSL"/>
    <property type="match status" value="1"/>
</dbReference>
<keyword evidence="1 5" id="KW-0540">Nuclease</keyword>
<proteinExistence type="inferred from homology"/>
<comment type="similarity">
    <text evidence="5">Belongs to the 2H phosphoesterase superfamily. USB1 family.</text>
</comment>
<reference evidence="7 8" key="1">
    <citation type="journal article" date="2019" name="Nat. Ecol. Evol.">
        <title>Megaphylogeny resolves global patterns of mushroom evolution.</title>
        <authorList>
            <person name="Varga T."/>
            <person name="Krizsan K."/>
            <person name="Foldi C."/>
            <person name="Dima B."/>
            <person name="Sanchez-Garcia M."/>
            <person name="Sanchez-Ramirez S."/>
            <person name="Szollosi G.J."/>
            <person name="Szarkandi J.G."/>
            <person name="Papp V."/>
            <person name="Albert L."/>
            <person name="Andreopoulos W."/>
            <person name="Angelini C."/>
            <person name="Antonin V."/>
            <person name="Barry K.W."/>
            <person name="Bougher N.L."/>
            <person name="Buchanan P."/>
            <person name="Buyck B."/>
            <person name="Bense V."/>
            <person name="Catcheside P."/>
            <person name="Chovatia M."/>
            <person name="Cooper J."/>
            <person name="Damon W."/>
            <person name="Desjardin D."/>
            <person name="Finy P."/>
            <person name="Geml J."/>
            <person name="Haridas S."/>
            <person name="Hughes K."/>
            <person name="Justo A."/>
            <person name="Karasinski D."/>
            <person name="Kautmanova I."/>
            <person name="Kiss B."/>
            <person name="Kocsube S."/>
            <person name="Kotiranta H."/>
            <person name="LaButti K.M."/>
            <person name="Lechner B.E."/>
            <person name="Liimatainen K."/>
            <person name="Lipzen A."/>
            <person name="Lukacs Z."/>
            <person name="Mihaltcheva S."/>
            <person name="Morgado L.N."/>
            <person name="Niskanen T."/>
            <person name="Noordeloos M.E."/>
            <person name="Ohm R.A."/>
            <person name="Ortiz-Santana B."/>
            <person name="Ovrebo C."/>
            <person name="Racz N."/>
            <person name="Riley R."/>
            <person name="Savchenko A."/>
            <person name="Shiryaev A."/>
            <person name="Soop K."/>
            <person name="Spirin V."/>
            <person name="Szebenyi C."/>
            <person name="Tomsovsky M."/>
            <person name="Tulloss R.E."/>
            <person name="Uehling J."/>
            <person name="Grigoriev I.V."/>
            <person name="Vagvolgyi C."/>
            <person name="Papp T."/>
            <person name="Martin F.M."/>
            <person name="Miettinen O."/>
            <person name="Hibbett D.S."/>
            <person name="Nagy L.G."/>
        </authorList>
    </citation>
    <scope>NUCLEOTIDE SEQUENCE [LARGE SCALE GENOMIC DNA]</scope>
    <source>
        <strain evidence="7 8">FP101781</strain>
    </source>
</reference>
<gene>
    <name evidence="5" type="primary">USB1</name>
    <name evidence="7" type="ORF">FA13DRAFT_1640840</name>
</gene>
<keyword evidence="3" id="KW-0456">Lyase</keyword>
<dbReference type="GO" id="GO:0016829">
    <property type="term" value="F:lyase activity"/>
    <property type="evidence" value="ECO:0007669"/>
    <property type="project" value="UniProtKB-KW"/>
</dbReference>
<dbReference type="HAMAP" id="MF_03040">
    <property type="entry name" value="USB1"/>
    <property type="match status" value="1"/>
</dbReference>
<comment type="subcellular location">
    <subcellularLocation>
        <location evidence="5">Nucleus</location>
    </subcellularLocation>
</comment>
<name>A0A4Y7SN83_COPMI</name>
<accession>A0A4Y7SN83</accession>
<dbReference type="SUPFAM" id="SSF55144">
    <property type="entry name" value="LigT-like"/>
    <property type="match status" value="1"/>
</dbReference>
<dbReference type="PANTHER" id="PTHR13522:SF3">
    <property type="entry name" value="U6 SNRNA PHOSPHODIESTERASE 1"/>
    <property type="match status" value="1"/>
</dbReference>
<feature type="compositionally biased region" description="Polar residues" evidence="6">
    <location>
        <begin position="42"/>
        <end position="51"/>
    </location>
</feature>
<keyword evidence="2 5" id="KW-0378">Hydrolase</keyword>
<protein>
    <recommendedName>
        <fullName evidence="5">U6 snRNA phosphodiesterase</fullName>
        <ecNumber evidence="5">3.1.4.-</ecNumber>
    </recommendedName>
</protein>
<comment type="caution">
    <text evidence="7">The sequence shown here is derived from an EMBL/GenBank/DDBJ whole genome shotgun (WGS) entry which is preliminary data.</text>
</comment>
<feature type="region of interest" description="Disordered" evidence="6">
    <location>
        <begin position="1"/>
        <end position="69"/>
    </location>
</feature>
<evidence type="ECO:0000256" key="4">
    <source>
        <dbReference type="ARBA" id="ARBA00023242"/>
    </source>
</evidence>
<dbReference type="GO" id="GO:0034477">
    <property type="term" value="P:U6 snRNA 3'-end processing"/>
    <property type="evidence" value="ECO:0007669"/>
    <property type="project" value="UniProtKB-UniRule"/>
</dbReference>
<dbReference type="OrthoDB" id="49151at2759"/>
<dbReference type="PANTHER" id="PTHR13522">
    <property type="entry name" value="U6 SNRNA PHOSPHODIESTERASE 1"/>
    <property type="match status" value="1"/>
</dbReference>
<dbReference type="InterPro" id="IPR027521">
    <property type="entry name" value="Usb1"/>
</dbReference>
<keyword evidence="4 5" id="KW-0539">Nucleus</keyword>
<keyword evidence="8" id="KW-1185">Reference proteome</keyword>
<dbReference type="InterPro" id="IPR009097">
    <property type="entry name" value="Cyclic_Pdiesterase"/>
</dbReference>
<evidence type="ECO:0000313" key="7">
    <source>
        <dbReference type="EMBL" id="TEB22719.1"/>
    </source>
</evidence>
<dbReference type="Proteomes" id="UP000298030">
    <property type="component" value="Unassembled WGS sequence"/>
</dbReference>
<feature type="active site" description="Proton donor/acceptor" evidence="5">
    <location>
        <position position="135"/>
    </location>
</feature>
<dbReference type="EMBL" id="QPFP01000086">
    <property type="protein sequence ID" value="TEB22719.1"/>
    <property type="molecule type" value="Genomic_DNA"/>
</dbReference>
<sequence>MKRVSALVSYSSSDEESGNGDPSSAPPRETQRQKRCVRPGFPSSNKVTSFSRKLPPLSGTIVTPPPVDDPALHQGRIRTTPHVEGQWAAHVYVAVKLVEGSPLCKLVRTVLDDSKEMVPTLQEISQLDDGRRELHISLSRPIFLRAHQREQLKAAVRNVAREHPPFHVSFASFSELFNDENTRTFLAVEVGAGHHGCERLSDSLSPTLDSIRQKGYYENPRFHASIAWALLTRSSHLVNRDLQSIDELKDGQHFRTIDSLPKDLLSSLNEKYRIPLVSSKTGTFEVADIYVKIGKEVSRFGLKGEMLPLLPLCRWLMWSFLQVNFPSYAF</sequence>
<organism evidence="7 8">
    <name type="scientific">Coprinellus micaceus</name>
    <name type="common">Glistening ink-cap mushroom</name>
    <name type="synonym">Coprinus micaceus</name>
    <dbReference type="NCBI Taxonomy" id="71717"/>
    <lineage>
        <taxon>Eukaryota</taxon>
        <taxon>Fungi</taxon>
        <taxon>Dikarya</taxon>
        <taxon>Basidiomycota</taxon>
        <taxon>Agaricomycotina</taxon>
        <taxon>Agaricomycetes</taxon>
        <taxon>Agaricomycetidae</taxon>
        <taxon>Agaricales</taxon>
        <taxon>Agaricineae</taxon>
        <taxon>Psathyrellaceae</taxon>
        <taxon>Coprinellus</taxon>
    </lineage>
</organism>
<dbReference type="EC" id="3.1.4.-" evidence="5"/>
<dbReference type="GO" id="GO:1990838">
    <property type="term" value="F:poly(U)-specific exoribonuclease activity, producing 3' uridine cyclic phosphate ends"/>
    <property type="evidence" value="ECO:0007669"/>
    <property type="project" value="UniProtKB-UniRule"/>
</dbReference>
<evidence type="ECO:0000313" key="8">
    <source>
        <dbReference type="Proteomes" id="UP000298030"/>
    </source>
</evidence>
<feature type="active site" description="Proton donor/acceptor" evidence="5">
    <location>
        <position position="223"/>
    </location>
</feature>
<comment type="function">
    <text evidence="5">Phosphodiesterase responsible for the U6 snRNA 3' end processing. Acts as an exoribonuclease (RNase) responsible for trimming the poly(U) tract of the last nucleotides in the pre-U6 snRNA molecule, leading to the formation of mature U6 snRNA.</text>
</comment>
<evidence type="ECO:0000256" key="1">
    <source>
        <dbReference type="ARBA" id="ARBA00022722"/>
    </source>
</evidence>
<dbReference type="GO" id="GO:0005634">
    <property type="term" value="C:nucleus"/>
    <property type="evidence" value="ECO:0007669"/>
    <property type="project" value="UniProtKB-SubCell"/>
</dbReference>
<dbReference type="STRING" id="71717.A0A4Y7SN83"/>
<evidence type="ECO:0000256" key="6">
    <source>
        <dbReference type="SAM" id="MobiDB-lite"/>
    </source>
</evidence>